<reference evidence="2" key="1">
    <citation type="submission" date="2024-02" db="EMBL/GenBank/DDBJ databases">
        <authorList>
            <consortium name="ELIXIR-Norway"/>
            <consortium name="Elixir Norway"/>
        </authorList>
    </citation>
    <scope>NUCLEOTIDE SEQUENCE</scope>
</reference>
<dbReference type="Proteomes" id="UP001497444">
    <property type="component" value="Chromosome 9"/>
</dbReference>
<evidence type="ECO:0000313" key="3">
    <source>
        <dbReference type="Proteomes" id="UP001497444"/>
    </source>
</evidence>
<protein>
    <submittedName>
        <fullName evidence="2">Uncharacterized protein</fullName>
    </submittedName>
</protein>
<name>A0ABP0XM62_9BRYO</name>
<organism evidence="2 3">
    <name type="scientific">Sphagnum jensenii</name>
    <dbReference type="NCBI Taxonomy" id="128206"/>
    <lineage>
        <taxon>Eukaryota</taxon>
        <taxon>Viridiplantae</taxon>
        <taxon>Streptophyta</taxon>
        <taxon>Embryophyta</taxon>
        <taxon>Bryophyta</taxon>
        <taxon>Sphagnophytina</taxon>
        <taxon>Sphagnopsida</taxon>
        <taxon>Sphagnales</taxon>
        <taxon>Sphagnaceae</taxon>
        <taxon>Sphagnum</taxon>
    </lineage>
</organism>
<accession>A0ABP0XM62</accession>
<sequence length="98" mass="11209">MRYWERQRFPPDLSASGRLLTPPNKFSDEPPDLAVHLGIQVPASGQVPYRNEKDLVRNQNPSSQREGVVAPDDELALESKHHRVKVYLWGQVETHLDP</sequence>
<evidence type="ECO:0000256" key="1">
    <source>
        <dbReference type="SAM" id="MobiDB-lite"/>
    </source>
</evidence>
<proteinExistence type="predicted"/>
<dbReference type="EMBL" id="OZ020104">
    <property type="protein sequence ID" value="CAK9278622.1"/>
    <property type="molecule type" value="Genomic_DNA"/>
</dbReference>
<evidence type="ECO:0000313" key="2">
    <source>
        <dbReference type="EMBL" id="CAK9278622.1"/>
    </source>
</evidence>
<gene>
    <name evidence="2" type="ORF">CSSPJE1EN1_LOCUS24100</name>
</gene>
<feature type="region of interest" description="Disordered" evidence="1">
    <location>
        <begin position="1"/>
        <end position="24"/>
    </location>
</feature>
<keyword evidence="3" id="KW-1185">Reference proteome</keyword>